<dbReference type="RefSeq" id="WP_145817664.1">
    <property type="nucleotide sequence ID" value="NZ_AP023438.1"/>
</dbReference>
<dbReference type="InterPro" id="IPR002401">
    <property type="entry name" value="Cyt_P450_E_grp-I"/>
</dbReference>
<evidence type="ECO:0000256" key="6">
    <source>
        <dbReference type="ARBA" id="ARBA00023033"/>
    </source>
</evidence>
<proteinExistence type="inferred from homology"/>
<feature type="binding site" description="axial binding residue" evidence="7">
    <location>
        <position position="394"/>
    </location>
    <ligand>
        <name>heme</name>
        <dbReference type="ChEBI" id="CHEBI:30413"/>
    </ligand>
    <ligandPart>
        <name>Fe</name>
        <dbReference type="ChEBI" id="CHEBI:18248"/>
    </ligandPart>
</feature>
<dbReference type="GO" id="GO:0020037">
    <property type="term" value="F:heme binding"/>
    <property type="evidence" value="ECO:0007669"/>
    <property type="project" value="InterPro"/>
</dbReference>
<dbReference type="PROSITE" id="PS00086">
    <property type="entry name" value="CYTOCHROME_P450"/>
    <property type="match status" value="1"/>
</dbReference>
<evidence type="ECO:0000313" key="10">
    <source>
        <dbReference type="Proteomes" id="UP000319728"/>
    </source>
</evidence>
<dbReference type="Proteomes" id="UP000319728">
    <property type="component" value="Unassembled WGS sequence"/>
</dbReference>
<dbReference type="InterPro" id="IPR036396">
    <property type="entry name" value="Cyt_P450_sf"/>
</dbReference>
<dbReference type="GO" id="GO:0016705">
    <property type="term" value="F:oxidoreductase activity, acting on paired donors, with incorporation or reduction of molecular oxygen"/>
    <property type="evidence" value="ECO:0007669"/>
    <property type="project" value="InterPro"/>
</dbReference>
<dbReference type="Gene3D" id="1.10.630.10">
    <property type="entry name" value="Cytochrome P450"/>
    <property type="match status" value="1"/>
</dbReference>
<organism evidence="9 10">
    <name type="scientific">Micromonospora sagamiensis</name>
    <dbReference type="NCBI Taxonomy" id="47875"/>
    <lineage>
        <taxon>Bacteria</taxon>
        <taxon>Bacillati</taxon>
        <taxon>Actinomycetota</taxon>
        <taxon>Actinomycetes</taxon>
        <taxon>Micromonosporales</taxon>
        <taxon>Micromonosporaceae</taxon>
        <taxon>Micromonospora</taxon>
    </lineage>
</organism>
<keyword evidence="10" id="KW-1185">Reference proteome</keyword>
<dbReference type="PANTHER" id="PTHR24291:SF50">
    <property type="entry name" value="BIFUNCTIONAL ALBAFLAVENONE MONOOXYGENASE_TERPENE SYNTHASE"/>
    <property type="match status" value="1"/>
</dbReference>
<comment type="caution">
    <text evidence="9">The sequence shown here is derived from an EMBL/GenBank/DDBJ whole genome shotgun (WGS) entry which is preliminary data.</text>
</comment>
<evidence type="ECO:0000256" key="7">
    <source>
        <dbReference type="PIRSR" id="PIRSR602401-1"/>
    </source>
</evidence>
<dbReference type="PANTHER" id="PTHR24291">
    <property type="entry name" value="CYTOCHROME P450 FAMILY 4"/>
    <property type="match status" value="1"/>
</dbReference>
<keyword evidence="2 7" id="KW-0349">Heme</keyword>
<evidence type="ECO:0000256" key="3">
    <source>
        <dbReference type="ARBA" id="ARBA00022723"/>
    </source>
</evidence>
<comment type="similarity">
    <text evidence="1 8">Belongs to the cytochrome P450 family.</text>
</comment>
<dbReference type="PRINTS" id="PR00385">
    <property type="entry name" value="P450"/>
</dbReference>
<keyword evidence="3 7" id="KW-0479">Metal-binding</keyword>
<sequence length="447" mass="50545">MSDRHPPGPKGVPVLGNLPGLGRGMVEFMMEAATHGDIASFTIGPTRNYLISHPDHIHDVLVARRDRFTKDPHDLRTLGRWMGRGLLTSDGEHHRRQRRLVQPAFRHRRMTGYGEIAVDSTLRQIEGWRSGEVHDMHHEMMKLTLNVVSRSMFGSGVSDEEAYKVQRAVAGLQDIAINISKFGMLVSPWLLLPLHQLLKRGTRVLDEAVMRIIAERRASGEDRGDLLSMFLMAQDEVDGGGMTDQQVRDEAVTIFVAGQETTANGLTWAWYLLSQHPEVAEKLGAELDEVLGDRPPTAEDLPRLRYTGMVFKEALRFCPPAWTLNKRTPVEDVELGGYRIRRGAGIFIMPYVMHHLERYFPEPFRFDPERFAPDREATIPRYAFMPFGGGERICVGAGFAEMEAKLILATLAQRFRFTLEPDQKVALKPLVTLAPKYGLRMRVSERG</sequence>
<dbReference type="CDD" id="cd20620">
    <property type="entry name" value="CYP132-like"/>
    <property type="match status" value="1"/>
</dbReference>
<keyword evidence="6 8" id="KW-0503">Monooxygenase</keyword>
<comment type="cofactor">
    <cofactor evidence="7">
        <name>heme</name>
        <dbReference type="ChEBI" id="CHEBI:30413"/>
    </cofactor>
</comment>
<dbReference type="Pfam" id="PF00067">
    <property type="entry name" value="p450"/>
    <property type="match status" value="1"/>
</dbReference>
<gene>
    <name evidence="9" type="ORF">JD81_02531</name>
</gene>
<dbReference type="InterPro" id="IPR017972">
    <property type="entry name" value="Cyt_P450_CS"/>
</dbReference>
<reference evidence="9 10" key="1">
    <citation type="submission" date="2019-07" db="EMBL/GenBank/DDBJ databases">
        <title>R&amp;d 2014.</title>
        <authorList>
            <person name="Klenk H.-P."/>
        </authorList>
    </citation>
    <scope>NUCLEOTIDE SEQUENCE [LARGE SCALE GENOMIC DNA]</scope>
    <source>
        <strain evidence="9 10">DSM 43912</strain>
    </source>
</reference>
<name>A0A562WFV7_9ACTN</name>
<dbReference type="InterPro" id="IPR001128">
    <property type="entry name" value="Cyt_P450"/>
</dbReference>
<dbReference type="SUPFAM" id="SSF48264">
    <property type="entry name" value="Cytochrome P450"/>
    <property type="match status" value="1"/>
</dbReference>
<evidence type="ECO:0000256" key="4">
    <source>
        <dbReference type="ARBA" id="ARBA00023002"/>
    </source>
</evidence>
<evidence type="ECO:0000256" key="1">
    <source>
        <dbReference type="ARBA" id="ARBA00010617"/>
    </source>
</evidence>
<dbReference type="PRINTS" id="PR00463">
    <property type="entry name" value="EP450I"/>
</dbReference>
<dbReference type="OrthoDB" id="7376058at2"/>
<evidence type="ECO:0000256" key="5">
    <source>
        <dbReference type="ARBA" id="ARBA00023004"/>
    </source>
</evidence>
<dbReference type="EMBL" id="VLLP01000001">
    <property type="protein sequence ID" value="TWJ29025.1"/>
    <property type="molecule type" value="Genomic_DNA"/>
</dbReference>
<accession>A0A562WFV7</accession>
<dbReference type="GO" id="GO:0004497">
    <property type="term" value="F:monooxygenase activity"/>
    <property type="evidence" value="ECO:0007669"/>
    <property type="project" value="UniProtKB-KW"/>
</dbReference>
<dbReference type="InterPro" id="IPR050196">
    <property type="entry name" value="Cytochrome_P450_Monoox"/>
</dbReference>
<evidence type="ECO:0000313" key="9">
    <source>
        <dbReference type="EMBL" id="TWJ29025.1"/>
    </source>
</evidence>
<dbReference type="AlphaFoldDB" id="A0A562WFV7"/>
<evidence type="ECO:0000256" key="2">
    <source>
        <dbReference type="ARBA" id="ARBA00022617"/>
    </source>
</evidence>
<evidence type="ECO:0000256" key="8">
    <source>
        <dbReference type="RuleBase" id="RU000461"/>
    </source>
</evidence>
<protein>
    <submittedName>
        <fullName evidence="9">Cytochrome P450</fullName>
    </submittedName>
</protein>
<dbReference type="GO" id="GO:0005506">
    <property type="term" value="F:iron ion binding"/>
    <property type="evidence" value="ECO:0007669"/>
    <property type="project" value="InterPro"/>
</dbReference>
<keyword evidence="4 8" id="KW-0560">Oxidoreductase</keyword>
<keyword evidence="5 7" id="KW-0408">Iron</keyword>